<keyword evidence="6 11" id="KW-0694">RNA-binding</keyword>
<dbReference type="Proteomes" id="UP000528322">
    <property type="component" value="Unassembled WGS sequence"/>
</dbReference>
<keyword evidence="3 10" id="KW-0436">Ligase</keyword>
<dbReference type="PROSITE" id="PS00178">
    <property type="entry name" value="AA_TRNA_LIGASE_I"/>
    <property type="match status" value="1"/>
</dbReference>
<dbReference type="Gene3D" id="3.10.290.10">
    <property type="entry name" value="RNA-binding S4 domain"/>
    <property type="match status" value="1"/>
</dbReference>
<dbReference type="EC" id="6.1.1.1" evidence="10"/>
<organism evidence="13 14">
    <name type="scientific">Desulfurispira natronophila</name>
    <dbReference type="NCBI Taxonomy" id="682562"/>
    <lineage>
        <taxon>Bacteria</taxon>
        <taxon>Pseudomonadati</taxon>
        <taxon>Chrysiogenota</taxon>
        <taxon>Chrysiogenia</taxon>
        <taxon>Chrysiogenales</taxon>
        <taxon>Chrysiogenaceae</taxon>
        <taxon>Desulfurispira</taxon>
    </lineage>
</organism>
<dbReference type="FunFam" id="1.10.240.10:FF:000006">
    <property type="entry name" value="Tyrosine--tRNA ligase"/>
    <property type="match status" value="1"/>
</dbReference>
<dbReference type="AlphaFoldDB" id="A0A7W7Y2V2"/>
<dbReference type="Pfam" id="PF00579">
    <property type="entry name" value="tRNA-synt_1b"/>
    <property type="match status" value="1"/>
</dbReference>
<dbReference type="GO" id="GO:0004831">
    <property type="term" value="F:tyrosine-tRNA ligase activity"/>
    <property type="evidence" value="ECO:0007669"/>
    <property type="project" value="UniProtKB-UniRule"/>
</dbReference>
<dbReference type="PRINTS" id="PR01040">
    <property type="entry name" value="TRNASYNTHTYR"/>
</dbReference>
<comment type="subunit">
    <text evidence="1 10">Homodimer.</text>
</comment>
<feature type="short sequence motif" description="'KMSKS' region" evidence="10">
    <location>
        <begin position="228"/>
        <end position="232"/>
    </location>
</feature>
<keyword evidence="14" id="KW-1185">Reference proteome</keyword>
<dbReference type="RefSeq" id="WP_183729035.1">
    <property type="nucleotide sequence ID" value="NZ_JACHID010000002.1"/>
</dbReference>
<comment type="subcellular location">
    <subcellularLocation>
        <location evidence="10">Cytoplasm</location>
    </subcellularLocation>
</comment>
<dbReference type="NCBIfam" id="TIGR00234">
    <property type="entry name" value="tyrS"/>
    <property type="match status" value="1"/>
</dbReference>
<evidence type="ECO:0000256" key="7">
    <source>
        <dbReference type="ARBA" id="ARBA00022917"/>
    </source>
</evidence>
<evidence type="ECO:0000259" key="12">
    <source>
        <dbReference type="SMART" id="SM00363"/>
    </source>
</evidence>
<evidence type="ECO:0000256" key="9">
    <source>
        <dbReference type="ARBA" id="ARBA00048248"/>
    </source>
</evidence>
<dbReference type="InterPro" id="IPR002307">
    <property type="entry name" value="Tyr-tRNA-ligase"/>
</dbReference>
<dbReference type="InterPro" id="IPR024088">
    <property type="entry name" value="Tyr-tRNA-ligase_bac-type"/>
</dbReference>
<feature type="short sequence motif" description="'HIGH' region" evidence="10">
    <location>
        <begin position="44"/>
        <end position="53"/>
    </location>
</feature>
<keyword evidence="8 10" id="KW-0030">Aminoacyl-tRNA synthetase</keyword>
<dbReference type="GO" id="GO:0006437">
    <property type="term" value="P:tyrosyl-tRNA aminoacylation"/>
    <property type="evidence" value="ECO:0007669"/>
    <property type="project" value="UniProtKB-UniRule"/>
</dbReference>
<gene>
    <name evidence="10" type="primary">tyrS</name>
    <name evidence="13" type="ORF">HNR37_000364</name>
</gene>
<dbReference type="FunFam" id="3.40.50.620:FF:000061">
    <property type="entry name" value="Tyrosine--tRNA ligase"/>
    <property type="match status" value="1"/>
</dbReference>
<dbReference type="CDD" id="cd00165">
    <property type="entry name" value="S4"/>
    <property type="match status" value="1"/>
</dbReference>
<dbReference type="InterPro" id="IPR002305">
    <property type="entry name" value="aa-tRNA-synth_Ic"/>
</dbReference>
<evidence type="ECO:0000256" key="4">
    <source>
        <dbReference type="ARBA" id="ARBA00022741"/>
    </source>
</evidence>
<name>A0A7W7Y2V2_9BACT</name>
<comment type="similarity">
    <text evidence="10">Belongs to the class-I aminoacyl-tRNA synthetase family. TyrS type 2 subfamily.</text>
</comment>
<evidence type="ECO:0000313" key="14">
    <source>
        <dbReference type="Proteomes" id="UP000528322"/>
    </source>
</evidence>
<evidence type="ECO:0000256" key="11">
    <source>
        <dbReference type="PROSITE-ProRule" id="PRU00182"/>
    </source>
</evidence>
<evidence type="ECO:0000256" key="2">
    <source>
        <dbReference type="ARBA" id="ARBA00022490"/>
    </source>
</evidence>
<evidence type="ECO:0000313" key="13">
    <source>
        <dbReference type="EMBL" id="MBB5021058.1"/>
    </source>
</evidence>
<dbReference type="SUPFAM" id="SSF52374">
    <property type="entry name" value="Nucleotidylyl transferase"/>
    <property type="match status" value="1"/>
</dbReference>
<evidence type="ECO:0000256" key="6">
    <source>
        <dbReference type="ARBA" id="ARBA00022884"/>
    </source>
</evidence>
<dbReference type="Pfam" id="PF01479">
    <property type="entry name" value="S4"/>
    <property type="match status" value="1"/>
</dbReference>
<dbReference type="InterPro" id="IPR014729">
    <property type="entry name" value="Rossmann-like_a/b/a_fold"/>
</dbReference>
<dbReference type="PANTHER" id="PTHR11766:SF1">
    <property type="entry name" value="TYROSINE--TRNA LIGASE"/>
    <property type="match status" value="1"/>
</dbReference>
<dbReference type="SMART" id="SM00363">
    <property type="entry name" value="S4"/>
    <property type="match status" value="1"/>
</dbReference>
<dbReference type="EMBL" id="JACHID010000002">
    <property type="protein sequence ID" value="MBB5021058.1"/>
    <property type="molecule type" value="Genomic_DNA"/>
</dbReference>
<keyword evidence="4 10" id="KW-0547">Nucleotide-binding</keyword>
<keyword evidence="2 10" id="KW-0963">Cytoplasm</keyword>
<dbReference type="SUPFAM" id="SSF55174">
    <property type="entry name" value="Alpha-L RNA-binding motif"/>
    <property type="match status" value="1"/>
</dbReference>
<reference evidence="13 14" key="1">
    <citation type="submission" date="2020-08" db="EMBL/GenBank/DDBJ databases">
        <title>Genomic Encyclopedia of Type Strains, Phase IV (KMG-IV): sequencing the most valuable type-strain genomes for metagenomic binning, comparative biology and taxonomic classification.</title>
        <authorList>
            <person name="Goeker M."/>
        </authorList>
    </citation>
    <scope>NUCLEOTIDE SEQUENCE [LARGE SCALE GENOMIC DNA]</scope>
    <source>
        <strain evidence="13 14">DSM 22071</strain>
    </source>
</reference>
<feature type="binding site" evidence="10">
    <location>
        <position position="231"/>
    </location>
    <ligand>
        <name>ATP</name>
        <dbReference type="ChEBI" id="CHEBI:30616"/>
    </ligand>
</feature>
<accession>A0A7W7Y2V2</accession>
<dbReference type="Gene3D" id="3.40.50.620">
    <property type="entry name" value="HUPs"/>
    <property type="match status" value="1"/>
</dbReference>
<dbReference type="GO" id="GO:0005829">
    <property type="term" value="C:cytosol"/>
    <property type="evidence" value="ECO:0007669"/>
    <property type="project" value="TreeGrafter"/>
</dbReference>
<evidence type="ECO:0000256" key="8">
    <source>
        <dbReference type="ARBA" id="ARBA00023146"/>
    </source>
</evidence>
<protein>
    <recommendedName>
        <fullName evidence="10">Tyrosine--tRNA ligase</fullName>
        <ecNumber evidence="10">6.1.1.1</ecNumber>
    </recommendedName>
    <alternativeName>
        <fullName evidence="10">Tyrosyl-tRNA synthetase</fullName>
        <shortName evidence="10">TyrRS</shortName>
    </alternativeName>
</protein>
<sequence length="402" mass="45403">MASHSIDEQIALIRRGCVDLIDENELRQKLAEDRPLIVKAGFDPTAPDLHLGHTVLMQKLSHFQQLGHEVQFLIGDFTGMIGDPSGKNETRKMLTREEVMANAETYKTQIFKILDREKTKIVFNSHWLGKLDVRSLMELAGKTTVARMLERDDFHQRYTSGGEISLVEFFYPLFQGYDSVFMKADVELGGTDQKFNLLMGRTLQRRYGQEQQIVLTMPILEGTDGVNKMSKSLGNYIGVTEAPNDMFGKIMSISDELMFRYFELLSDRTLETIEQMRCSIKDGSSHPKEVKATLGREIVDRYHGEGAGIKAQQYFEQVFAKGENPEDMPAFTFALNSADRRLSTFIASIGFAKSNGEARRLIEQGAVSLDGTVIRDSAYELQQPGECVLKVGKRRFGQLTVQ</sequence>
<dbReference type="PANTHER" id="PTHR11766">
    <property type="entry name" value="TYROSYL-TRNA SYNTHETASE"/>
    <property type="match status" value="1"/>
</dbReference>
<evidence type="ECO:0000256" key="10">
    <source>
        <dbReference type="HAMAP-Rule" id="MF_02007"/>
    </source>
</evidence>
<dbReference type="InterPro" id="IPR002942">
    <property type="entry name" value="S4_RNA-bd"/>
</dbReference>
<comment type="catalytic activity">
    <reaction evidence="9 10">
        <text>tRNA(Tyr) + L-tyrosine + ATP = L-tyrosyl-tRNA(Tyr) + AMP + diphosphate + H(+)</text>
        <dbReference type="Rhea" id="RHEA:10220"/>
        <dbReference type="Rhea" id="RHEA-COMP:9706"/>
        <dbReference type="Rhea" id="RHEA-COMP:9707"/>
        <dbReference type="ChEBI" id="CHEBI:15378"/>
        <dbReference type="ChEBI" id="CHEBI:30616"/>
        <dbReference type="ChEBI" id="CHEBI:33019"/>
        <dbReference type="ChEBI" id="CHEBI:58315"/>
        <dbReference type="ChEBI" id="CHEBI:78442"/>
        <dbReference type="ChEBI" id="CHEBI:78536"/>
        <dbReference type="ChEBI" id="CHEBI:456215"/>
        <dbReference type="EC" id="6.1.1.1"/>
    </reaction>
</comment>
<evidence type="ECO:0000256" key="1">
    <source>
        <dbReference type="ARBA" id="ARBA00011738"/>
    </source>
</evidence>
<dbReference type="GO" id="GO:0005524">
    <property type="term" value="F:ATP binding"/>
    <property type="evidence" value="ECO:0007669"/>
    <property type="project" value="UniProtKB-UniRule"/>
</dbReference>
<comment type="function">
    <text evidence="10">Catalyzes the attachment of tyrosine to tRNA(Tyr) in a two-step reaction: tyrosine is first activated by ATP to form Tyr-AMP and then transferred to the acceptor end of tRNA(Tyr).</text>
</comment>
<dbReference type="InterPro" id="IPR001412">
    <property type="entry name" value="aa-tRNA-synth_I_CS"/>
</dbReference>
<dbReference type="Gene3D" id="1.10.240.10">
    <property type="entry name" value="Tyrosyl-Transfer RNA Synthetase"/>
    <property type="match status" value="1"/>
</dbReference>
<keyword evidence="5 10" id="KW-0067">ATP-binding</keyword>
<feature type="domain" description="RNA-binding S4" evidence="12">
    <location>
        <begin position="340"/>
        <end position="402"/>
    </location>
</feature>
<dbReference type="GO" id="GO:0003723">
    <property type="term" value="F:RNA binding"/>
    <property type="evidence" value="ECO:0007669"/>
    <property type="project" value="UniProtKB-KW"/>
</dbReference>
<comment type="caution">
    <text evidence="13">The sequence shown here is derived from an EMBL/GenBank/DDBJ whole genome shotgun (WGS) entry which is preliminary data.</text>
</comment>
<dbReference type="HAMAP" id="MF_02007">
    <property type="entry name" value="Tyr_tRNA_synth_type2"/>
    <property type="match status" value="1"/>
</dbReference>
<dbReference type="InterPro" id="IPR036986">
    <property type="entry name" value="S4_RNA-bd_sf"/>
</dbReference>
<dbReference type="CDD" id="cd00805">
    <property type="entry name" value="TyrRS_core"/>
    <property type="match status" value="1"/>
</dbReference>
<keyword evidence="7 10" id="KW-0648">Protein biosynthesis</keyword>
<evidence type="ECO:0000256" key="3">
    <source>
        <dbReference type="ARBA" id="ARBA00022598"/>
    </source>
</evidence>
<dbReference type="InterPro" id="IPR024108">
    <property type="entry name" value="Tyr-tRNA-ligase_bac_2"/>
</dbReference>
<evidence type="ECO:0000256" key="5">
    <source>
        <dbReference type="ARBA" id="ARBA00022840"/>
    </source>
</evidence>
<proteinExistence type="inferred from homology"/>
<dbReference type="PROSITE" id="PS50889">
    <property type="entry name" value="S4"/>
    <property type="match status" value="1"/>
</dbReference>